<protein>
    <recommendedName>
        <fullName evidence="3">Baseplate protein J-like domain-containing protein</fullName>
    </recommendedName>
</protein>
<reference evidence="1 2" key="1">
    <citation type="submission" date="2019-05" db="EMBL/GenBank/DDBJ databases">
        <title>Georgenia *** sp. nov., and Georgenia *** sp. nov., isolated from the intestinal contents of plateau pika (Ochotona curzoniae) in the Qinghai-Tibet plateau of China.</title>
        <authorList>
            <person name="Tian Z."/>
        </authorList>
    </citation>
    <scope>NUCLEOTIDE SEQUENCE [LARGE SCALE GENOMIC DNA]</scope>
    <source>
        <strain evidence="1 2">Z294</strain>
    </source>
</reference>
<gene>
    <name evidence="1" type="ORF">FE251_08435</name>
</gene>
<keyword evidence="2" id="KW-1185">Reference proteome</keyword>
<evidence type="ECO:0008006" key="3">
    <source>
        <dbReference type="Google" id="ProtNLM"/>
    </source>
</evidence>
<dbReference type="Proteomes" id="UP000313948">
    <property type="component" value="Chromosome"/>
</dbReference>
<name>A0ABX5VQR2_9MICO</name>
<sequence length="332" mass="35457">MALPVEVLDDLRWVQLVQEARDRLPSTAPTWTDHNVHDPGITILELLAAKVEALSYRSDQIPAGHREMFLRLLGLRSRPGEQLEDTLNRAAAMLWAHERLTEALGDADSCDDLDRQVLDGLPVPSRAVTCADLERVALATPGVDVARARAWANVDLALPCQLAPGTVSVIVSPRAPDHRPALSPDDHERVVRHLDRYRTVGTRVRVFGPSYTEVHVTAQVVLRPGAHPARAVAAAGDALRGFLHPLRGGSDGRGWRFGRDVYQSELMAVVGAVPDVDLAASVTVRRGGCRCLRPGASCTCGTGCGNVCVPAGDLVALGDVDVTAVGGRAGTS</sequence>
<evidence type="ECO:0000313" key="2">
    <source>
        <dbReference type="Proteomes" id="UP000313948"/>
    </source>
</evidence>
<evidence type="ECO:0000313" key="1">
    <source>
        <dbReference type="EMBL" id="QDB79394.1"/>
    </source>
</evidence>
<proteinExistence type="predicted"/>
<dbReference type="EMBL" id="CP040899">
    <property type="protein sequence ID" value="QDB79394.1"/>
    <property type="molecule type" value="Genomic_DNA"/>
</dbReference>
<accession>A0ABX5VQR2</accession>
<dbReference type="RefSeq" id="WP_139948475.1">
    <property type="nucleotide sequence ID" value="NZ_CP040899.1"/>
</dbReference>
<organism evidence="1 2">
    <name type="scientific">Georgenia wutianyii</name>
    <dbReference type="NCBI Taxonomy" id="2585135"/>
    <lineage>
        <taxon>Bacteria</taxon>
        <taxon>Bacillati</taxon>
        <taxon>Actinomycetota</taxon>
        <taxon>Actinomycetes</taxon>
        <taxon>Micrococcales</taxon>
        <taxon>Bogoriellaceae</taxon>
        <taxon>Georgenia</taxon>
    </lineage>
</organism>